<name>A0ABQ9YUA1_9CRUS</name>
<organism evidence="2 3">
    <name type="scientific">Daphnia magna</name>
    <dbReference type="NCBI Taxonomy" id="35525"/>
    <lineage>
        <taxon>Eukaryota</taxon>
        <taxon>Metazoa</taxon>
        <taxon>Ecdysozoa</taxon>
        <taxon>Arthropoda</taxon>
        <taxon>Crustacea</taxon>
        <taxon>Branchiopoda</taxon>
        <taxon>Diplostraca</taxon>
        <taxon>Cladocera</taxon>
        <taxon>Anomopoda</taxon>
        <taxon>Daphniidae</taxon>
        <taxon>Daphnia</taxon>
    </lineage>
</organism>
<protein>
    <recommendedName>
        <fullName evidence="4">Secreted protein</fullName>
    </recommendedName>
</protein>
<proteinExistence type="predicted"/>
<keyword evidence="1" id="KW-0812">Transmembrane</keyword>
<keyword evidence="1" id="KW-1133">Transmembrane helix</keyword>
<comment type="caution">
    <text evidence="2">The sequence shown here is derived from an EMBL/GenBank/DDBJ whole genome shotgun (WGS) entry which is preliminary data.</text>
</comment>
<evidence type="ECO:0000313" key="3">
    <source>
        <dbReference type="Proteomes" id="UP001234178"/>
    </source>
</evidence>
<accession>A0ABQ9YUA1</accession>
<dbReference type="Proteomes" id="UP001234178">
    <property type="component" value="Unassembled WGS sequence"/>
</dbReference>
<keyword evidence="3" id="KW-1185">Reference proteome</keyword>
<sequence length="101" mass="11028">MSATSIPTLYLFCLAFETAHSHSAIVINAHVVIGVSLALALIPARGTHELVRLSSFGHVVVHQTLLLPMVRKWFLQGLPANEAKALRLNFKPDFNGTLDLV</sequence>
<evidence type="ECO:0000313" key="2">
    <source>
        <dbReference type="EMBL" id="KAK4004227.1"/>
    </source>
</evidence>
<keyword evidence="1" id="KW-0472">Membrane</keyword>
<gene>
    <name evidence="2" type="ORF">OUZ56_005969</name>
</gene>
<dbReference type="EMBL" id="JAOYFB010000001">
    <property type="protein sequence ID" value="KAK4004227.1"/>
    <property type="molecule type" value="Genomic_DNA"/>
</dbReference>
<feature type="transmembrane region" description="Helical" evidence="1">
    <location>
        <begin position="25"/>
        <end position="44"/>
    </location>
</feature>
<evidence type="ECO:0000256" key="1">
    <source>
        <dbReference type="SAM" id="Phobius"/>
    </source>
</evidence>
<reference evidence="2 3" key="1">
    <citation type="journal article" date="2023" name="Nucleic Acids Res.">
        <title>The hologenome of Daphnia magna reveals possible DNA methylation and microbiome-mediated evolution of the host genome.</title>
        <authorList>
            <person name="Chaturvedi A."/>
            <person name="Li X."/>
            <person name="Dhandapani V."/>
            <person name="Marshall H."/>
            <person name="Kissane S."/>
            <person name="Cuenca-Cambronero M."/>
            <person name="Asole G."/>
            <person name="Calvet F."/>
            <person name="Ruiz-Romero M."/>
            <person name="Marangio P."/>
            <person name="Guigo R."/>
            <person name="Rago D."/>
            <person name="Mirbahai L."/>
            <person name="Eastwood N."/>
            <person name="Colbourne J.K."/>
            <person name="Zhou J."/>
            <person name="Mallon E."/>
            <person name="Orsini L."/>
        </authorList>
    </citation>
    <scope>NUCLEOTIDE SEQUENCE [LARGE SCALE GENOMIC DNA]</scope>
    <source>
        <strain evidence="2">LRV0_1</strain>
    </source>
</reference>
<evidence type="ECO:0008006" key="4">
    <source>
        <dbReference type="Google" id="ProtNLM"/>
    </source>
</evidence>